<feature type="binding site" evidence="8">
    <location>
        <position position="94"/>
    </location>
    <ligand>
        <name>Fe cation</name>
        <dbReference type="ChEBI" id="CHEBI:24875"/>
        <label>1</label>
    </ligand>
</feature>
<dbReference type="AlphaFoldDB" id="A0A9D1Q0W8"/>
<dbReference type="FunFam" id="1.20.1260.10:FF:000001">
    <property type="entry name" value="Non-heme ferritin"/>
    <property type="match status" value="1"/>
</dbReference>
<dbReference type="Pfam" id="PF00210">
    <property type="entry name" value="Ferritin"/>
    <property type="match status" value="1"/>
</dbReference>
<dbReference type="GO" id="GO:0008199">
    <property type="term" value="F:ferric iron binding"/>
    <property type="evidence" value="ECO:0007669"/>
    <property type="project" value="InterPro"/>
</dbReference>
<dbReference type="InterPro" id="IPR009040">
    <property type="entry name" value="Ferritin-like_diiron"/>
</dbReference>
<evidence type="ECO:0000256" key="6">
    <source>
        <dbReference type="ARBA" id="ARBA00023004"/>
    </source>
</evidence>
<accession>A0A9D1Q0W8</accession>
<reference evidence="11" key="2">
    <citation type="submission" date="2021-04" db="EMBL/GenBank/DDBJ databases">
        <authorList>
            <person name="Gilroy R."/>
        </authorList>
    </citation>
    <scope>NUCLEOTIDE SEQUENCE</scope>
    <source>
        <strain evidence="11">12435</strain>
    </source>
</reference>
<dbReference type="EC" id="1.16.3.2" evidence="9"/>
<dbReference type="InterPro" id="IPR001519">
    <property type="entry name" value="Ferritin"/>
</dbReference>
<evidence type="ECO:0000256" key="2">
    <source>
        <dbReference type="ARBA" id="ARBA00006950"/>
    </source>
</evidence>
<keyword evidence="6 8" id="KW-0408">Iron</keyword>
<name>A0A9D1Q0W8_9FIRM</name>
<keyword evidence="5" id="KW-0560">Oxidoreductase</keyword>
<comment type="caution">
    <text evidence="11">The sequence shown here is derived from an EMBL/GenBank/DDBJ whole genome shotgun (WGS) entry which is preliminary data.</text>
</comment>
<evidence type="ECO:0000313" key="12">
    <source>
        <dbReference type="Proteomes" id="UP000823990"/>
    </source>
</evidence>
<evidence type="ECO:0000256" key="1">
    <source>
        <dbReference type="ARBA" id="ARBA00002485"/>
    </source>
</evidence>
<protein>
    <recommendedName>
        <fullName evidence="9">Ferritin</fullName>
        <ecNumber evidence="9">1.16.3.2</ecNumber>
    </recommendedName>
</protein>
<dbReference type="GO" id="GO:0006826">
    <property type="term" value="P:iron ion transport"/>
    <property type="evidence" value="ECO:0007669"/>
    <property type="project" value="InterPro"/>
</dbReference>
<dbReference type="GO" id="GO:0042802">
    <property type="term" value="F:identical protein binding"/>
    <property type="evidence" value="ECO:0007669"/>
    <property type="project" value="UniProtKB-ARBA"/>
</dbReference>
<dbReference type="SUPFAM" id="SSF47240">
    <property type="entry name" value="Ferritin-like"/>
    <property type="match status" value="1"/>
</dbReference>
<organism evidence="11 12">
    <name type="scientific">Candidatus Protoclostridium stercorigallinarum</name>
    <dbReference type="NCBI Taxonomy" id="2838741"/>
    <lineage>
        <taxon>Bacteria</taxon>
        <taxon>Bacillati</taxon>
        <taxon>Bacillota</taxon>
        <taxon>Clostridia</taxon>
        <taxon>Candidatus Protoclostridium</taxon>
    </lineage>
</organism>
<dbReference type="PANTHER" id="PTHR11431">
    <property type="entry name" value="FERRITIN"/>
    <property type="match status" value="1"/>
</dbReference>
<feature type="binding site" evidence="8">
    <location>
        <position position="127"/>
    </location>
    <ligand>
        <name>Fe cation</name>
        <dbReference type="ChEBI" id="CHEBI:24875"/>
        <label>1</label>
    </ligand>
</feature>
<evidence type="ECO:0000256" key="7">
    <source>
        <dbReference type="ARBA" id="ARBA00048035"/>
    </source>
</evidence>
<feature type="binding site" evidence="8">
    <location>
        <position position="17"/>
    </location>
    <ligand>
        <name>Fe cation</name>
        <dbReference type="ChEBI" id="CHEBI:24875"/>
        <label>1</label>
    </ligand>
</feature>
<evidence type="ECO:0000256" key="5">
    <source>
        <dbReference type="ARBA" id="ARBA00023002"/>
    </source>
</evidence>
<sequence length="173" mass="20064">MLDKKVAELINEQINKELYSAYLYWDFANFYADEGLDGFRNWYEVQAKEERDHAIMMRAYLIDSGVRVTFGKIDKPDVKLKEFMDPLKAGLEHERYVTSLITAIYEAASEAKDYKTMQFLDWFVKEQGEEEKNAEDLVKKMKLFGGDAKGLYMLDQELAARTYVPSTNLPANA</sequence>
<evidence type="ECO:0000256" key="8">
    <source>
        <dbReference type="PIRSR" id="PIRSR601519-1"/>
    </source>
</evidence>
<comment type="subcellular location">
    <subcellularLocation>
        <location evidence="9">Cytoplasm</location>
    </subcellularLocation>
</comment>
<dbReference type="CDD" id="cd01055">
    <property type="entry name" value="Nonheme_Ferritin"/>
    <property type="match status" value="1"/>
</dbReference>
<reference evidence="11" key="1">
    <citation type="journal article" date="2021" name="PeerJ">
        <title>Extensive microbial diversity within the chicken gut microbiome revealed by metagenomics and culture.</title>
        <authorList>
            <person name="Gilroy R."/>
            <person name="Ravi A."/>
            <person name="Getino M."/>
            <person name="Pursley I."/>
            <person name="Horton D.L."/>
            <person name="Alikhan N.F."/>
            <person name="Baker D."/>
            <person name="Gharbi K."/>
            <person name="Hall N."/>
            <person name="Watson M."/>
            <person name="Adriaenssens E.M."/>
            <person name="Foster-Nyarko E."/>
            <person name="Jarju S."/>
            <person name="Secka A."/>
            <person name="Antonio M."/>
            <person name="Oren A."/>
            <person name="Chaudhuri R.R."/>
            <person name="La Ragione R."/>
            <person name="Hildebrand F."/>
            <person name="Pallen M.J."/>
        </authorList>
    </citation>
    <scope>NUCLEOTIDE SEQUENCE</scope>
    <source>
        <strain evidence="11">12435</strain>
    </source>
</reference>
<dbReference type="InterPro" id="IPR012347">
    <property type="entry name" value="Ferritin-like"/>
</dbReference>
<evidence type="ECO:0000313" key="11">
    <source>
        <dbReference type="EMBL" id="HIW02207.1"/>
    </source>
</evidence>
<dbReference type="GO" id="GO:0004322">
    <property type="term" value="F:ferroxidase activity"/>
    <property type="evidence" value="ECO:0007669"/>
    <property type="project" value="TreeGrafter"/>
</dbReference>
<keyword evidence="4 8" id="KW-0479">Metal-binding</keyword>
<dbReference type="InterPro" id="IPR008331">
    <property type="entry name" value="Ferritin_DPS_dom"/>
</dbReference>
<keyword evidence="3 9" id="KW-0409">Iron storage</keyword>
<dbReference type="InterPro" id="IPR009078">
    <property type="entry name" value="Ferritin-like_SF"/>
</dbReference>
<evidence type="ECO:0000259" key="10">
    <source>
        <dbReference type="PROSITE" id="PS50905"/>
    </source>
</evidence>
<dbReference type="PROSITE" id="PS50905">
    <property type="entry name" value="FERRITIN_LIKE"/>
    <property type="match status" value="1"/>
</dbReference>
<evidence type="ECO:0000256" key="9">
    <source>
        <dbReference type="RuleBase" id="RU361145"/>
    </source>
</evidence>
<dbReference type="GO" id="GO:0005829">
    <property type="term" value="C:cytosol"/>
    <property type="evidence" value="ECO:0007669"/>
    <property type="project" value="TreeGrafter"/>
</dbReference>
<comment type="catalytic activity">
    <reaction evidence="7 9">
        <text>4 Fe(2+) + O2 + 6 H2O = 4 iron(III) oxide-hydroxide + 12 H(+)</text>
        <dbReference type="Rhea" id="RHEA:11972"/>
        <dbReference type="ChEBI" id="CHEBI:15377"/>
        <dbReference type="ChEBI" id="CHEBI:15378"/>
        <dbReference type="ChEBI" id="CHEBI:15379"/>
        <dbReference type="ChEBI" id="CHEBI:29033"/>
        <dbReference type="ChEBI" id="CHEBI:78619"/>
        <dbReference type="EC" id="1.16.3.2"/>
    </reaction>
</comment>
<feature type="domain" description="Ferritin-like diiron" evidence="10">
    <location>
        <begin position="1"/>
        <end position="145"/>
    </location>
</feature>
<dbReference type="Gene3D" id="1.20.1260.10">
    <property type="match status" value="1"/>
</dbReference>
<dbReference type="EMBL" id="DXHS01000046">
    <property type="protein sequence ID" value="HIW02207.1"/>
    <property type="molecule type" value="Genomic_DNA"/>
</dbReference>
<dbReference type="GO" id="GO:0006879">
    <property type="term" value="P:intracellular iron ion homeostasis"/>
    <property type="evidence" value="ECO:0007669"/>
    <property type="project" value="UniProtKB-KW"/>
</dbReference>
<evidence type="ECO:0000256" key="3">
    <source>
        <dbReference type="ARBA" id="ARBA00022434"/>
    </source>
</evidence>
<feature type="binding site" evidence="8">
    <location>
        <position position="53"/>
    </location>
    <ligand>
        <name>Fe cation</name>
        <dbReference type="ChEBI" id="CHEBI:24875"/>
        <label>1</label>
    </ligand>
</feature>
<dbReference type="Proteomes" id="UP000823990">
    <property type="component" value="Unassembled WGS sequence"/>
</dbReference>
<dbReference type="PANTHER" id="PTHR11431:SF127">
    <property type="entry name" value="BACTERIAL NON-HEME FERRITIN"/>
    <property type="match status" value="1"/>
</dbReference>
<evidence type="ECO:0000256" key="4">
    <source>
        <dbReference type="ARBA" id="ARBA00022723"/>
    </source>
</evidence>
<dbReference type="GO" id="GO:0008198">
    <property type="term" value="F:ferrous iron binding"/>
    <property type="evidence" value="ECO:0007669"/>
    <property type="project" value="TreeGrafter"/>
</dbReference>
<comment type="similarity">
    <text evidence="2 9">Belongs to the ferritin family. Prokaryotic subfamily.</text>
</comment>
<feature type="binding site" evidence="8">
    <location>
        <position position="50"/>
    </location>
    <ligand>
        <name>Fe cation</name>
        <dbReference type="ChEBI" id="CHEBI:24875"/>
        <label>1</label>
    </ligand>
</feature>
<dbReference type="InterPro" id="IPR041719">
    <property type="entry name" value="Ferritin_prok"/>
</dbReference>
<comment type="function">
    <text evidence="1 9">Iron-storage protein.</text>
</comment>
<keyword evidence="9" id="KW-0963">Cytoplasm</keyword>
<gene>
    <name evidence="11" type="ORF">H9892_02580</name>
</gene>
<proteinExistence type="inferred from homology"/>